<gene>
    <name evidence="1" type="ORF">AQUCO_00900567v1</name>
</gene>
<organism evidence="1 2">
    <name type="scientific">Aquilegia coerulea</name>
    <name type="common">Rocky mountain columbine</name>
    <dbReference type="NCBI Taxonomy" id="218851"/>
    <lineage>
        <taxon>Eukaryota</taxon>
        <taxon>Viridiplantae</taxon>
        <taxon>Streptophyta</taxon>
        <taxon>Embryophyta</taxon>
        <taxon>Tracheophyta</taxon>
        <taxon>Spermatophyta</taxon>
        <taxon>Magnoliopsida</taxon>
        <taxon>Ranunculales</taxon>
        <taxon>Ranunculaceae</taxon>
        <taxon>Thalictroideae</taxon>
        <taxon>Aquilegia</taxon>
    </lineage>
</organism>
<dbReference type="Proteomes" id="UP000230069">
    <property type="component" value="Unassembled WGS sequence"/>
</dbReference>
<protein>
    <submittedName>
        <fullName evidence="1">Uncharacterized protein</fullName>
    </submittedName>
</protein>
<accession>A0A2G5EE96</accession>
<reference evidence="1 2" key="1">
    <citation type="submission" date="2017-09" db="EMBL/GenBank/DDBJ databases">
        <title>WGS assembly of Aquilegia coerulea Goldsmith.</title>
        <authorList>
            <person name="Hodges S."/>
            <person name="Kramer E."/>
            <person name="Nordborg M."/>
            <person name="Tomkins J."/>
            <person name="Borevitz J."/>
            <person name="Derieg N."/>
            <person name="Yan J."/>
            <person name="Mihaltcheva S."/>
            <person name="Hayes R.D."/>
            <person name="Rokhsar D."/>
        </authorList>
    </citation>
    <scope>NUCLEOTIDE SEQUENCE [LARGE SCALE GENOMIC DNA]</scope>
    <source>
        <strain evidence="2">cv. Goldsmith</strain>
    </source>
</reference>
<dbReference type="AlphaFoldDB" id="A0A2G5EE96"/>
<dbReference type="EMBL" id="KZ305026">
    <property type="protein sequence ID" value="PIA54076.1"/>
    <property type="molecule type" value="Genomic_DNA"/>
</dbReference>
<proteinExistence type="predicted"/>
<evidence type="ECO:0000313" key="1">
    <source>
        <dbReference type="EMBL" id="PIA54076.1"/>
    </source>
</evidence>
<evidence type="ECO:0000313" key="2">
    <source>
        <dbReference type="Proteomes" id="UP000230069"/>
    </source>
</evidence>
<dbReference type="InParanoid" id="A0A2G5EE96"/>
<sequence>MVKLACLNTDLNGSLGPEAITIKVHASSKKVCSMKLLATAFSASAPSTTPTHCARMWIMPRDIFTRNIFTGMYSITFATKRW</sequence>
<name>A0A2G5EE96_AQUCA</name>
<keyword evidence="2" id="KW-1185">Reference proteome</keyword>